<dbReference type="GO" id="GO:0003700">
    <property type="term" value="F:DNA-binding transcription factor activity"/>
    <property type="evidence" value="ECO:0007669"/>
    <property type="project" value="TreeGrafter"/>
</dbReference>
<gene>
    <name evidence="2" type="ORF">BDV29DRAFT_188206</name>
</gene>
<dbReference type="Proteomes" id="UP000326565">
    <property type="component" value="Unassembled WGS sequence"/>
</dbReference>
<keyword evidence="3" id="KW-1185">Reference proteome</keyword>
<sequence length="310" mass="34543">MPDGGFVDEFDTCDPSKHFARVVPQHAANCPALLYAIFSASARHLSRSQCIGANEVLCLGKKSPYLGHDAALVYQSLCISHLMRLSRNPAEVAYESLLAAAATLRIYEKTYLRVQVFLDAQTATAAKDGGLRLAAFWVGVRQEFHKSFIKQRVFQFDLSCYVNSTYRSLNQAEDFTWTNRAILHCAGALTYCSGTNNHTIKMYEQLWNFKQSWQQMTPSTFNPIYCREPGWSKGEGALNRRLQFQANIKESVFMLCGIALSNKTAPALITACMGVSICNSPWLVNSQTIGGDHVSDRVEQESLLSILTTT</sequence>
<dbReference type="OrthoDB" id="407832at2759"/>
<evidence type="ECO:0000313" key="3">
    <source>
        <dbReference type="Proteomes" id="UP000326565"/>
    </source>
</evidence>
<protein>
    <submittedName>
        <fullName evidence="2">Uncharacterized protein</fullName>
    </submittedName>
</protein>
<dbReference type="EMBL" id="ML732161">
    <property type="protein sequence ID" value="KAB8078170.1"/>
    <property type="molecule type" value="Genomic_DNA"/>
</dbReference>
<dbReference type="GO" id="GO:0045944">
    <property type="term" value="P:positive regulation of transcription by RNA polymerase II"/>
    <property type="evidence" value="ECO:0007669"/>
    <property type="project" value="TreeGrafter"/>
</dbReference>
<dbReference type="GO" id="GO:0000976">
    <property type="term" value="F:transcription cis-regulatory region binding"/>
    <property type="evidence" value="ECO:0007669"/>
    <property type="project" value="TreeGrafter"/>
</dbReference>
<dbReference type="GO" id="GO:0005634">
    <property type="term" value="C:nucleus"/>
    <property type="evidence" value="ECO:0007669"/>
    <property type="project" value="TreeGrafter"/>
</dbReference>
<proteinExistence type="predicted"/>
<organism evidence="2 3">
    <name type="scientific">Aspergillus leporis</name>
    <dbReference type="NCBI Taxonomy" id="41062"/>
    <lineage>
        <taxon>Eukaryota</taxon>
        <taxon>Fungi</taxon>
        <taxon>Dikarya</taxon>
        <taxon>Ascomycota</taxon>
        <taxon>Pezizomycotina</taxon>
        <taxon>Eurotiomycetes</taxon>
        <taxon>Eurotiomycetidae</taxon>
        <taxon>Eurotiales</taxon>
        <taxon>Aspergillaceae</taxon>
        <taxon>Aspergillus</taxon>
        <taxon>Aspergillus subgen. Circumdati</taxon>
    </lineage>
</organism>
<reference evidence="2 3" key="1">
    <citation type="submission" date="2019-04" db="EMBL/GenBank/DDBJ databases">
        <title>Friends and foes A comparative genomics study of 23 Aspergillus species from section Flavi.</title>
        <authorList>
            <consortium name="DOE Joint Genome Institute"/>
            <person name="Kjaerbolling I."/>
            <person name="Vesth T."/>
            <person name="Frisvad J.C."/>
            <person name="Nybo J.L."/>
            <person name="Theobald S."/>
            <person name="Kildgaard S."/>
            <person name="Isbrandt T."/>
            <person name="Kuo A."/>
            <person name="Sato A."/>
            <person name="Lyhne E.K."/>
            <person name="Kogle M.E."/>
            <person name="Wiebenga A."/>
            <person name="Kun R.S."/>
            <person name="Lubbers R.J."/>
            <person name="Makela M.R."/>
            <person name="Barry K."/>
            <person name="Chovatia M."/>
            <person name="Clum A."/>
            <person name="Daum C."/>
            <person name="Haridas S."/>
            <person name="He G."/>
            <person name="LaButti K."/>
            <person name="Lipzen A."/>
            <person name="Mondo S."/>
            <person name="Riley R."/>
            <person name="Salamov A."/>
            <person name="Simmons B.A."/>
            <person name="Magnuson J.K."/>
            <person name="Henrissat B."/>
            <person name="Mortensen U.H."/>
            <person name="Larsen T.O."/>
            <person name="Devries R.P."/>
            <person name="Grigoriev I.V."/>
            <person name="Machida M."/>
            <person name="Baker S.E."/>
            <person name="Andersen M.R."/>
        </authorList>
    </citation>
    <scope>NUCLEOTIDE SEQUENCE [LARGE SCALE GENOMIC DNA]</scope>
    <source>
        <strain evidence="2 3">CBS 151.66</strain>
    </source>
</reference>
<evidence type="ECO:0000256" key="1">
    <source>
        <dbReference type="ARBA" id="ARBA00023242"/>
    </source>
</evidence>
<dbReference type="AlphaFoldDB" id="A0A5N5XGI6"/>
<keyword evidence="1" id="KW-0539">Nucleus</keyword>
<evidence type="ECO:0000313" key="2">
    <source>
        <dbReference type="EMBL" id="KAB8078170.1"/>
    </source>
</evidence>
<dbReference type="PANTHER" id="PTHR37534:SF2">
    <property type="entry name" value="N-ACETYLTRANSFERASE DOMAIN-CONTAINING PROTEIN"/>
    <property type="match status" value="1"/>
</dbReference>
<dbReference type="PANTHER" id="PTHR37534">
    <property type="entry name" value="TRANSCRIPTIONAL ACTIVATOR PROTEIN UGA3"/>
    <property type="match status" value="1"/>
</dbReference>
<accession>A0A5N5XGI6</accession>
<name>A0A5N5XGI6_9EURO</name>